<accession>A0A1H1ZCV1</accession>
<proteinExistence type="predicted"/>
<sequence>MAGERTHPVLTVPDLDAALAFYAALGFRRTYRQLRPNPYAVVERGDIALHLSGVDGVDPATSLGSVIVVVPDTEQLYAAFAAGLRTAYGRLPSAGIPRILRPRRKQGTAAGFSVVDVGGNWLRFYRAGDVEEEAGTRSTGLARVLEVAARQGDARGDDAQALDVLDRGLARHGGAGPAERVPALLYRVELLVRLGRRPEAARVLTELRAGLDAAGAVAFADGLEHARQVLGPEPTGGPG</sequence>
<dbReference type="Gene3D" id="3.10.180.10">
    <property type="entry name" value="2,3-Dihydroxybiphenyl 1,2-Dioxygenase, domain 1"/>
    <property type="match status" value="1"/>
</dbReference>
<dbReference type="AlphaFoldDB" id="A0A1H1ZCV1"/>
<keyword evidence="3" id="KW-1185">Reference proteome</keyword>
<organism evidence="2 3">
    <name type="scientific">Friedmanniella luteola</name>
    <dbReference type="NCBI Taxonomy" id="546871"/>
    <lineage>
        <taxon>Bacteria</taxon>
        <taxon>Bacillati</taxon>
        <taxon>Actinomycetota</taxon>
        <taxon>Actinomycetes</taxon>
        <taxon>Propionibacteriales</taxon>
        <taxon>Nocardioidaceae</taxon>
        <taxon>Friedmanniella</taxon>
    </lineage>
</organism>
<evidence type="ECO:0000313" key="3">
    <source>
        <dbReference type="Proteomes" id="UP000199092"/>
    </source>
</evidence>
<dbReference type="OrthoDB" id="6624781at2"/>
<name>A0A1H1ZCV1_9ACTN</name>
<dbReference type="STRING" id="546871.SAMN04488543_3696"/>
<dbReference type="InterPro" id="IPR004360">
    <property type="entry name" value="Glyas_Fos-R_dOase_dom"/>
</dbReference>
<dbReference type="Proteomes" id="UP000199092">
    <property type="component" value="Chromosome I"/>
</dbReference>
<dbReference type="RefSeq" id="WP_091414690.1">
    <property type="nucleotide sequence ID" value="NZ_LT629749.1"/>
</dbReference>
<evidence type="ECO:0000313" key="2">
    <source>
        <dbReference type="EMBL" id="SDT31615.1"/>
    </source>
</evidence>
<dbReference type="Pfam" id="PF00903">
    <property type="entry name" value="Glyoxalase"/>
    <property type="match status" value="1"/>
</dbReference>
<dbReference type="InterPro" id="IPR029068">
    <property type="entry name" value="Glyas_Bleomycin-R_OHBP_Dase"/>
</dbReference>
<dbReference type="EMBL" id="LT629749">
    <property type="protein sequence ID" value="SDT31615.1"/>
    <property type="molecule type" value="Genomic_DNA"/>
</dbReference>
<evidence type="ECO:0000259" key="1">
    <source>
        <dbReference type="Pfam" id="PF00903"/>
    </source>
</evidence>
<dbReference type="SUPFAM" id="SSF54593">
    <property type="entry name" value="Glyoxalase/Bleomycin resistance protein/Dihydroxybiphenyl dioxygenase"/>
    <property type="match status" value="1"/>
</dbReference>
<protein>
    <recommendedName>
        <fullName evidence="1">Glyoxalase/fosfomycin resistance/dioxygenase domain-containing protein</fullName>
    </recommendedName>
</protein>
<gene>
    <name evidence="2" type="ORF">SAMN04488543_3696</name>
</gene>
<feature type="domain" description="Glyoxalase/fosfomycin resistance/dioxygenase" evidence="1">
    <location>
        <begin position="7"/>
        <end position="82"/>
    </location>
</feature>
<reference evidence="2 3" key="1">
    <citation type="submission" date="2016-10" db="EMBL/GenBank/DDBJ databases">
        <authorList>
            <person name="de Groot N.N."/>
        </authorList>
    </citation>
    <scope>NUCLEOTIDE SEQUENCE [LARGE SCALE GENOMIC DNA]</scope>
    <source>
        <strain evidence="2 3">DSM 21741</strain>
    </source>
</reference>